<dbReference type="EMBL" id="LYVF01000174">
    <property type="protein sequence ID" value="OAT80738.1"/>
    <property type="molecule type" value="Genomic_DNA"/>
</dbReference>
<keyword evidence="1" id="KW-1133">Transmembrane helix</keyword>
<gene>
    <name evidence="2" type="ORF">A6M21_12855</name>
</gene>
<keyword evidence="1" id="KW-0472">Membrane</keyword>
<name>A0A1B7LCT3_9FIRM</name>
<dbReference type="AlphaFoldDB" id="A0A1B7LCT3"/>
<reference evidence="2 3" key="1">
    <citation type="submission" date="2016-04" db="EMBL/GenBank/DDBJ databases">
        <authorList>
            <person name="Evans L.H."/>
            <person name="Alamgir A."/>
            <person name="Owens N."/>
            <person name="Weber N.D."/>
            <person name="Virtaneva K."/>
            <person name="Barbian K."/>
            <person name="Babar A."/>
            <person name="Rosenke K."/>
        </authorList>
    </citation>
    <scope>NUCLEOTIDE SEQUENCE [LARGE SCALE GENOMIC DNA]</scope>
    <source>
        <strain evidence="2 3">LMa1</strain>
    </source>
</reference>
<evidence type="ECO:0000313" key="2">
    <source>
        <dbReference type="EMBL" id="OAT80738.1"/>
    </source>
</evidence>
<sequence>MISIAVMGSLGEETASRFVYKYYSLYRQIKILGIDVNFELVFLTVWIFLFIPLLSLYQHTIVSGMARLAGLSDCKHLILPVGLLLFDFSLLFFNNRTEFNLFATYIYPPLSIIFFSGLSLVLFLMYMLR</sequence>
<feature type="transmembrane region" description="Helical" evidence="1">
    <location>
        <begin position="40"/>
        <end position="57"/>
    </location>
</feature>
<proteinExistence type="predicted"/>
<feature type="transmembrane region" description="Helical" evidence="1">
    <location>
        <begin position="105"/>
        <end position="128"/>
    </location>
</feature>
<dbReference type="Proteomes" id="UP000078532">
    <property type="component" value="Unassembled WGS sequence"/>
</dbReference>
<protein>
    <submittedName>
        <fullName evidence="2">Uncharacterized protein</fullName>
    </submittedName>
</protein>
<keyword evidence="3" id="KW-1185">Reference proteome</keyword>
<evidence type="ECO:0000313" key="3">
    <source>
        <dbReference type="Proteomes" id="UP000078532"/>
    </source>
</evidence>
<accession>A0A1B7LCT3</accession>
<evidence type="ECO:0000256" key="1">
    <source>
        <dbReference type="SAM" id="Phobius"/>
    </source>
</evidence>
<comment type="caution">
    <text evidence="2">The sequence shown here is derived from an EMBL/GenBank/DDBJ whole genome shotgun (WGS) entry which is preliminary data.</text>
</comment>
<feature type="transmembrane region" description="Helical" evidence="1">
    <location>
        <begin position="77"/>
        <end position="93"/>
    </location>
</feature>
<organism evidence="2 3">
    <name type="scientific">Desulfotomaculum copahuensis</name>
    <dbReference type="NCBI Taxonomy" id="1838280"/>
    <lineage>
        <taxon>Bacteria</taxon>
        <taxon>Bacillati</taxon>
        <taxon>Bacillota</taxon>
        <taxon>Clostridia</taxon>
        <taxon>Eubacteriales</taxon>
        <taxon>Desulfotomaculaceae</taxon>
        <taxon>Desulfotomaculum</taxon>
    </lineage>
</organism>
<keyword evidence="1" id="KW-0812">Transmembrane</keyword>